<dbReference type="OrthoDB" id="3362250at2759"/>
<evidence type="ECO:0000256" key="1">
    <source>
        <dbReference type="SAM" id="MobiDB-lite"/>
    </source>
</evidence>
<feature type="region of interest" description="Disordered" evidence="1">
    <location>
        <begin position="110"/>
        <end position="169"/>
    </location>
</feature>
<evidence type="ECO:0000313" key="4">
    <source>
        <dbReference type="Proteomes" id="UP000250043"/>
    </source>
</evidence>
<evidence type="ECO:0000313" key="3">
    <source>
        <dbReference type="EMBL" id="OCH84117.1"/>
    </source>
</evidence>
<feature type="transmembrane region" description="Helical" evidence="2">
    <location>
        <begin position="306"/>
        <end position="325"/>
    </location>
</feature>
<keyword evidence="2" id="KW-0472">Membrane</keyword>
<keyword evidence="2" id="KW-0812">Transmembrane</keyword>
<evidence type="ECO:0000256" key="2">
    <source>
        <dbReference type="SAM" id="Phobius"/>
    </source>
</evidence>
<keyword evidence="2" id="KW-1133">Transmembrane helix</keyword>
<name>A0A8E2DEV7_9APHY</name>
<accession>A0A8E2DEV7</accession>
<proteinExistence type="predicted"/>
<organism evidence="3 4">
    <name type="scientific">Obba rivulosa</name>
    <dbReference type="NCBI Taxonomy" id="1052685"/>
    <lineage>
        <taxon>Eukaryota</taxon>
        <taxon>Fungi</taxon>
        <taxon>Dikarya</taxon>
        <taxon>Basidiomycota</taxon>
        <taxon>Agaricomycotina</taxon>
        <taxon>Agaricomycetes</taxon>
        <taxon>Polyporales</taxon>
        <taxon>Gelatoporiaceae</taxon>
        <taxon>Obba</taxon>
    </lineage>
</organism>
<dbReference type="Proteomes" id="UP000250043">
    <property type="component" value="Unassembled WGS sequence"/>
</dbReference>
<dbReference type="AlphaFoldDB" id="A0A8E2DEV7"/>
<feature type="compositionally biased region" description="Low complexity" evidence="1">
    <location>
        <begin position="182"/>
        <end position="193"/>
    </location>
</feature>
<reference evidence="3 4" key="1">
    <citation type="submission" date="2016-07" db="EMBL/GenBank/DDBJ databases">
        <title>Draft genome of the white-rot fungus Obba rivulosa 3A-2.</title>
        <authorList>
            <consortium name="DOE Joint Genome Institute"/>
            <person name="Miettinen O."/>
            <person name="Riley R."/>
            <person name="Acob R."/>
            <person name="Barry K."/>
            <person name="Cullen D."/>
            <person name="De Vries R."/>
            <person name="Hainaut M."/>
            <person name="Hatakka A."/>
            <person name="Henrissat B."/>
            <person name="Hilden K."/>
            <person name="Kuo R."/>
            <person name="Labutti K."/>
            <person name="Lipzen A."/>
            <person name="Makela M.R."/>
            <person name="Sandor L."/>
            <person name="Spatafora J.W."/>
            <person name="Grigoriev I.V."/>
            <person name="Hibbett D.S."/>
        </authorList>
    </citation>
    <scope>NUCLEOTIDE SEQUENCE [LARGE SCALE GENOMIC DNA]</scope>
    <source>
        <strain evidence="3 4">3A-2</strain>
    </source>
</reference>
<protein>
    <submittedName>
        <fullName evidence="3">Uncharacterized protein</fullName>
    </submittedName>
</protein>
<gene>
    <name evidence="3" type="ORF">OBBRIDRAFT_799351</name>
</gene>
<dbReference type="EMBL" id="KV722720">
    <property type="protein sequence ID" value="OCH84117.1"/>
    <property type="molecule type" value="Genomic_DNA"/>
</dbReference>
<keyword evidence="4" id="KW-1185">Reference proteome</keyword>
<feature type="compositionally biased region" description="Low complexity" evidence="1">
    <location>
        <begin position="112"/>
        <end position="126"/>
    </location>
</feature>
<sequence>MNTASTSHLSRYLVQSSDVLSDMRINVLEENGGKVIWYKERFLADDEIIEHVVENATSTITWSIHRPKRGWYIRIRAPSFPPGVFIALLPVPQSSPYHAEAALTFSCRTTAPPSSRRSVVDSPRQSITAKGSLDSDITLTDGQRDSVVHSYPPTPPAQTPPAVVVHPPSPRSVQAKLDEIAPSSSSSRSNTRPPARPKLSTITQFILTPHSHPHVPDERAKMSVLTRVLSTLKNHAPSHSYSFTLSPLPAAPTSTSPLSSPPVPDAQQEPMVPMPVPLLTFHDRTPVWAVGSNTGVMEIDAMQARAMGVGMSFYVAVALMYLEFLGDRESYLAAMAD</sequence>
<feature type="region of interest" description="Disordered" evidence="1">
    <location>
        <begin position="178"/>
        <end position="197"/>
    </location>
</feature>